<evidence type="ECO:0000313" key="2">
    <source>
        <dbReference type="EMBL" id="KIJ39196.1"/>
    </source>
</evidence>
<accession>A0A0C9VN60</accession>
<keyword evidence="3" id="KW-1185">Reference proteome</keyword>
<feature type="transmembrane region" description="Helical" evidence="1">
    <location>
        <begin position="62"/>
        <end position="78"/>
    </location>
</feature>
<name>A0A0C9VN60_SPHS4</name>
<reference evidence="2 3" key="1">
    <citation type="submission" date="2014-06" db="EMBL/GenBank/DDBJ databases">
        <title>Evolutionary Origins and Diversification of the Mycorrhizal Mutualists.</title>
        <authorList>
            <consortium name="DOE Joint Genome Institute"/>
            <consortium name="Mycorrhizal Genomics Consortium"/>
            <person name="Kohler A."/>
            <person name="Kuo A."/>
            <person name="Nagy L.G."/>
            <person name="Floudas D."/>
            <person name="Copeland A."/>
            <person name="Barry K.W."/>
            <person name="Cichocki N."/>
            <person name="Veneault-Fourrey C."/>
            <person name="LaButti K."/>
            <person name="Lindquist E.A."/>
            <person name="Lipzen A."/>
            <person name="Lundell T."/>
            <person name="Morin E."/>
            <person name="Murat C."/>
            <person name="Riley R."/>
            <person name="Ohm R."/>
            <person name="Sun H."/>
            <person name="Tunlid A."/>
            <person name="Henrissat B."/>
            <person name="Grigoriev I.V."/>
            <person name="Hibbett D.S."/>
            <person name="Martin F."/>
        </authorList>
    </citation>
    <scope>NUCLEOTIDE SEQUENCE [LARGE SCALE GENOMIC DNA]</scope>
    <source>
        <strain evidence="2 3">SS14</strain>
    </source>
</reference>
<proteinExistence type="predicted"/>
<dbReference type="Proteomes" id="UP000054279">
    <property type="component" value="Unassembled WGS sequence"/>
</dbReference>
<evidence type="ECO:0000256" key="1">
    <source>
        <dbReference type="SAM" id="Phobius"/>
    </source>
</evidence>
<dbReference type="EMBL" id="KN837154">
    <property type="protein sequence ID" value="KIJ39196.1"/>
    <property type="molecule type" value="Genomic_DNA"/>
</dbReference>
<dbReference type="AlphaFoldDB" id="A0A0C9VN60"/>
<sequence>MAVTIAQGTFYYRNYDGDSKFIKYFVLSIVTLSIIQAGDLFYNTYFQLITCRLPHNYKNSNAGILMSIAVKIILFNTVKNRLI</sequence>
<gene>
    <name evidence="2" type="ORF">M422DRAFT_32838</name>
</gene>
<keyword evidence="1" id="KW-0812">Transmembrane</keyword>
<keyword evidence="1" id="KW-1133">Transmembrane helix</keyword>
<feature type="transmembrane region" description="Helical" evidence="1">
    <location>
        <begin position="21"/>
        <end position="42"/>
    </location>
</feature>
<evidence type="ECO:0000313" key="3">
    <source>
        <dbReference type="Proteomes" id="UP000054279"/>
    </source>
</evidence>
<organism evidence="2 3">
    <name type="scientific">Sphaerobolus stellatus (strain SS14)</name>
    <dbReference type="NCBI Taxonomy" id="990650"/>
    <lineage>
        <taxon>Eukaryota</taxon>
        <taxon>Fungi</taxon>
        <taxon>Dikarya</taxon>
        <taxon>Basidiomycota</taxon>
        <taxon>Agaricomycotina</taxon>
        <taxon>Agaricomycetes</taxon>
        <taxon>Phallomycetidae</taxon>
        <taxon>Geastrales</taxon>
        <taxon>Sphaerobolaceae</taxon>
        <taxon>Sphaerobolus</taxon>
    </lineage>
</organism>
<protein>
    <submittedName>
        <fullName evidence="2">Uncharacterized protein</fullName>
    </submittedName>
</protein>
<keyword evidence="1" id="KW-0472">Membrane</keyword>
<dbReference type="HOGENOM" id="CLU_2544076_0_0_1"/>